<keyword evidence="1" id="KW-0732">Signal</keyword>
<comment type="caution">
    <text evidence="2">The sequence shown here is derived from an EMBL/GenBank/DDBJ whole genome shotgun (WGS) entry which is preliminary data.</text>
</comment>
<reference evidence="2 3" key="1">
    <citation type="submission" date="2016-08" db="EMBL/GenBank/DDBJ databases">
        <title>The complete genome of Streptomyces subrutilus 10-1-1.</title>
        <authorList>
            <person name="Chen X."/>
        </authorList>
    </citation>
    <scope>NUCLEOTIDE SEQUENCE [LARGE SCALE GENOMIC DNA]</scope>
    <source>
        <strain evidence="2 3">10-1-1</strain>
        <plasmid evidence="3">pacmp2</plasmid>
    </source>
</reference>
<evidence type="ECO:0000313" key="3">
    <source>
        <dbReference type="Proteomes" id="UP000095705"/>
    </source>
</evidence>
<organism evidence="2 3">
    <name type="scientific">Streptomyces subrutilus</name>
    <dbReference type="NCBI Taxonomy" id="36818"/>
    <lineage>
        <taxon>Bacteria</taxon>
        <taxon>Bacillati</taxon>
        <taxon>Actinomycetota</taxon>
        <taxon>Actinomycetes</taxon>
        <taxon>Kitasatosporales</taxon>
        <taxon>Streptomycetaceae</taxon>
        <taxon>Streptomyces</taxon>
    </lineage>
</organism>
<name>A0A1E5NXE5_9ACTN</name>
<dbReference type="AlphaFoldDB" id="A0A1E5NXE5"/>
<geneLocation type="plasmid" evidence="3">
    <name>pacmp2</name>
</geneLocation>
<evidence type="ECO:0000313" key="2">
    <source>
        <dbReference type="EMBL" id="OEJ20870.1"/>
    </source>
</evidence>
<protein>
    <recommendedName>
        <fullName evidence="4">Secreted protein</fullName>
    </recommendedName>
</protein>
<gene>
    <name evidence="2" type="ORF">BGK67_35115</name>
</gene>
<dbReference type="Proteomes" id="UP000095705">
    <property type="component" value="Plasmid pACMP2"/>
</dbReference>
<dbReference type="OrthoDB" id="4250774at2"/>
<sequence length="125" mass="13951">MKRIMCTVVAVLAFSGISQAPAQASGGAKNGEVSIGVIGEGLRVKEIRALLDGWEPGAQARVSLWQGGRWVREVRGWKYTSSEEAARHRYELAVWKMNTNFPHKSQLCVEFKGYDNQRACLTIQR</sequence>
<keyword evidence="3" id="KW-1185">Reference proteome</keyword>
<keyword evidence="2" id="KW-0614">Plasmid</keyword>
<accession>A0A1E5NXE5</accession>
<proteinExistence type="predicted"/>
<evidence type="ECO:0000256" key="1">
    <source>
        <dbReference type="SAM" id="SignalP"/>
    </source>
</evidence>
<evidence type="ECO:0008006" key="4">
    <source>
        <dbReference type="Google" id="ProtNLM"/>
    </source>
</evidence>
<dbReference type="EMBL" id="MEHK01000006">
    <property type="protein sequence ID" value="OEJ20870.1"/>
    <property type="molecule type" value="Genomic_DNA"/>
</dbReference>
<feature type="chain" id="PRO_5009182735" description="Secreted protein" evidence="1">
    <location>
        <begin position="25"/>
        <end position="125"/>
    </location>
</feature>
<feature type="signal peptide" evidence="1">
    <location>
        <begin position="1"/>
        <end position="24"/>
    </location>
</feature>